<evidence type="ECO:0000256" key="2">
    <source>
        <dbReference type="ARBA" id="ARBA00022448"/>
    </source>
</evidence>
<evidence type="ECO:0000256" key="10">
    <source>
        <dbReference type="ARBA" id="ARBA00023310"/>
    </source>
</evidence>
<evidence type="ECO:0000256" key="13">
    <source>
        <dbReference type="HAMAP-Rule" id="MF_01398"/>
    </source>
</evidence>
<evidence type="ECO:0000313" key="16">
    <source>
        <dbReference type="EMBL" id="SDQ16830.1"/>
    </source>
</evidence>
<keyword evidence="6 13" id="KW-0375">Hydrogen ion transport</keyword>
<keyword evidence="10 13" id="KW-0066">ATP synthesis</keyword>
<comment type="similarity">
    <text evidence="1 13 14">Belongs to the ATPase B chain family.</text>
</comment>
<dbReference type="InterPro" id="IPR002146">
    <property type="entry name" value="ATP_synth_b/b'su_bac/chlpt"/>
</dbReference>
<keyword evidence="4 13" id="KW-0138">CF(0)</keyword>
<dbReference type="InterPro" id="IPR005864">
    <property type="entry name" value="ATP_synth_F0_bsu_bac"/>
</dbReference>
<dbReference type="RefSeq" id="WP_035023783.1">
    <property type="nucleotide sequence ID" value="NZ_CP084916.1"/>
</dbReference>
<evidence type="ECO:0000256" key="8">
    <source>
        <dbReference type="ARBA" id="ARBA00023065"/>
    </source>
</evidence>
<dbReference type="AlphaFoldDB" id="A0A1H0YNX1"/>
<evidence type="ECO:0000256" key="7">
    <source>
        <dbReference type="ARBA" id="ARBA00022989"/>
    </source>
</evidence>
<protein>
    <recommendedName>
        <fullName evidence="13">ATP synthase subunit b</fullName>
    </recommendedName>
    <alternativeName>
        <fullName evidence="13">ATP synthase F(0) sector subunit b</fullName>
    </alternativeName>
    <alternativeName>
        <fullName evidence="13">ATPase subunit I</fullName>
    </alternativeName>
    <alternativeName>
        <fullName evidence="13">F-type ATPase subunit b</fullName>
        <shortName evidence="13">F-ATPase subunit b</shortName>
    </alternativeName>
</protein>
<dbReference type="OrthoDB" id="282095at2"/>
<dbReference type="HAMAP" id="MF_01398">
    <property type="entry name" value="ATP_synth_b_bprime"/>
    <property type="match status" value="1"/>
</dbReference>
<evidence type="ECO:0000256" key="12">
    <source>
        <dbReference type="ARBA" id="ARBA00037847"/>
    </source>
</evidence>
<keyword evidence="15" id="KW-0175">Coiled coil</keyword>
<feature type="transmembrane region" description="Helical" evidence="13">
    <location>
        <begin position="15"/>
        <end position="34"/>
    </location>
</feature>
<reference evidence="17" key="1">
    <citation type="submission" date="2016-10" db="EMBL/GenBank/DDBJ databases">
        <authorList>
            <person name="Varghese N."/>
            <person name="Submissions S."/>
        </authorList>
    </citation>
    <scope>NUCLEOTIDE SEQUENCE [LARGE SCALE GENOMIC DNA]</scope>
    <source>
        <strain evidence="17">MPL-11</strain>
    </source>
</reference>
<dbReference type="SUPFAM" id="SSF81573">
    <property type="entry name" value="F1F0 ATP synthase subunit B, membrane domain"/>
    <property type="match status" value="1"/>
</dbReference>
<evidence type="ECO:0000256" key="6">
    <source>
        <dbReference type="ARBA" id="ARBA00022781"/>
    </source>
</evidence>
<evidence type="ECO:0000256" key="1">
    <source>
        <dbReference type="ARBA" id="ARBA00005513"/>
    </source>
</evidence>
<keyword evidence="3 13" id="KW-1003">Cell membrane</keyword>
<evidence type="ECO:0000313" key="17">
    <source>
        <dbReference type="Proteomes" id="UP000199481"/>
    </source>
</evidence>
<dbReference type="InterPro" id="IPR028987">
    <property type="entry name" value="ATP_synth_B-like_membr_sf"/>
</dbReference>
<keyword evidence="7 13" id="KW-1133">Transmembrane helix</keyword>
<comment type="subunit">
    <text evidence="13">F-type ATPases have 2 components, F(1) - the catalytic core - and F(0) - the membrane proton channel. F(1) has five subunits: alpha(3), beta(3), gamma(1), delta(1), epsilon(1). F(0) has three main subunits: a(1), b(2) and c(10-14). The alpha and beta chains form an alternating ring which encloses part of the gamma chain. F(1) is attached to F(0) by a central stalk formed by the gamma and epsilon chains, while a peripheral stalk is formed by the delta and b chains.</text>
</comment>
<comment type="function">
    <text evidence="11 13">F(1)F(0) ATP synthase produces ATP from ADP in the presence of a proton or sodium gradient. F-type ATPases consist of two structural domains, F(1) containing the extramembraneous catalytic core and F(0) containing the membrane proton channel, linked together by a central stalk and a peripheral stalk. During catalysis, ATP synthesis in the catalytic domain of F(1) is coupled via a rotary mechanism of the central stalk subunits to proton translocation.</text>
</comment>
<evidence type="ECO:0000256" key="5">
    <source>
        <dbReference type="ARBA" id="ARBA00022692"/>
    </source>
</evidence>
<keyword evidence="17" id="KW-1185">Reference proteome</keyword>
<evidence type="ECO:0000256" key="11">
    <source>
        <dbReference type="ARBA" id="ARBA00025198"/>
    </source>
</evidence>
<evidence type="ECO:0000256" key="14">
    <source>
        <dbReference type="RuleBase" id="RU003848"/>
    </source>
</evidence>
<name>A0A1H0YNX1_9LACT</name>
<organism evidence="16 17">
    <name type="scientific">Carnobacterium viridans</name>
    <dbReference type="NCBI Taxonomy" id="174587"/>
    <lineage>
        <taxon>Bacteria</taxon>
        <taxon>Bacillati</taxon>
        <taxon>Bacillota</taxon>
        <taxon>Bacilli</taxon>
        <taxon>Lactobacillales</taxon>
        <taxon>Carnobacteriaceae</taxon>
        <taxon>Carnobacterium</taxon>
    </lineage>
</organism>
<dbReference type="Pfam" id="PF00430">
    <property type="entry name" value="ATP-synt_B"/>
    <property type="match status" value="1"/>
</dbReference>
<dbReference type="NCBIfam" id="TIGR01144">
    <property type="entry name" value="ATP_synt_b"/>
    <property type="match status" value="1"/>
</dbReference>
<dbReference type="Gene3D" id="6.10.250.1580">
    <property type="match status" value="1"/>
</dbReference>
<comment type="subcellular location">
    <subcellularLocation>
        <location evidence="13">Cell membrane</location>
        <topology evidence="13">Single-pass membrane protein</topology>
    </subcellularLocation>
    <subcellularLocation>
        <location evidence="12">Endomembrane system</location>
        <topology evidence="12">Single-pass membrane protein</topology>
    </subcellularLocation>
</comment>
<evidence type="ECO:0000256" key="9">
    <source>
        <dbReference type="ARBA" id="ARBA00023136"/>
    </source>
</evidence>
<accession>A0A1H0YNX1</accession>
<dbReference type="InterPro" id="IPR050059">
    <property type="entry name" value="ATP_synthase_B_chain"/>
</dbReference>
<dbReference type="GO" id="GO:0045259">
    <property type="term" value="C:proton-transporting ATP synthase complex"/>
    <property type="evidence" value="ECO:0007669"/>
    <property type="project" value="UniProtKB-KW"/>
</dbReference>
<dbReference type="GO" id="GO:0046933">
    <property type="term" value="F:proton-transporting ATP synthase activity, rotational mechanism"/>
    <property type="evidence" value="ECO:0007669"/>
    <property type="project" value="UniProtKB-UniRule"/>
</dbReference>
<sequence>MVSPLFIGQITAGDSIVTLVSFLLLMLALKMVAWKPLMAMMEKREQLIAGNIDSAEAKKLEADRLLKEQQQELEETRNKASAIIEQARDTADKVEREQIASAKVEIVRLKEEAKKAIELERKQALAGAQNDISRLSMDIAEKLIGKELSNEGHAELIEEYIERLANNNEIK</sequence>
<comment type="function">
    <text evidence="13">Component of the F(0) channel, it forms part of the peripheral stalk, linking F(1) to F(0).</text>
</comment>
<dbReference type="GO" id="GO:0005886">
    <property type="term" value="C:plasma membrane"/>
    <property type="evidence" value="ECO:0007669"/>
    <property type="project" value="UniProtKB-SubCell"/>
</dbReference>
<keyword evidence="8 13" id="KW-0406">Ion transport</keyword>
<dbReference type="GO" id="GO:0046961">
    <property type="term" value="F:proton-transporting ATPase activity, rotational mechanism"/>
    <property type="evidence" value="ECO:0007669"/>
    <property type="project" value="TreeGrafter"/>
</dbReference>
<dbReference type="EMBL" id="FNJW01000008">
    <property type="protein sequence ID" value="SDQ16830.1"/>
    <property type="molecule type" value="Genomic_DNA"/>
</dbReference>
<keyword evidence="2 13" id="KW-0813">Transport</keyword>
<dbReference type="CDD" id="cd06503">
    <property type="entry name" value="ATP-synt_Fo_b"/>
    <property type="match status" value="1"/>
</dbReference>
<evidence type="ECO:0000256" key="4">
    <source>
        <dbReference type="ARBA" id="ARBA00022547"/>
    </source>
</evidence>
<keyword evidence="9 13" id="KW-0472">Membrane</keyword>
<dbReference type="PANTHER" id="PTHR33445:SF1">
    <property type="entry name" value="ATP SYNTHASE SUBUNIT B"/>
    <property type="match status" value="1"/>
</dbReference>
<dbReference type="Proteomes" id="UP000199481">
    <property type="component" value="Unassembled WGS sequence"/>
</dbReference>
<gene>
    <name evidence="13" type="primary">atpF</name>
    <name evidence="16" type="ORF">SAMN04487752_1066</name>
</gene>
<dbReference type="PANTHER" id="PTHR33445">
    <property type="entry name" value="ATP SYNTHASE SUBUNIT B', CHLOROPLASTIC"/>
    <property type="match status" value="1"/>
</dbReference>
<evidence type="ECO:0000256" key="15">
    <source>
        <dbReference type="SAM" id="Coils"/>
    </source>
</evidence>
<proteinExistence type="inferred from homology"/>
<dbReference type="GO" id="GO:0012505">
    <property type="term" value="C:endomembrane system"/>
    <property type="evidence" value="ECO:0007669"/>
    <property type="project" value="UniProtKB-SubCell"/>
</dbReference>
<keyword evidence="5 13" id="KW-0812">Transmembrane</keyword>
<feature type="coiled-coil region" evidence="15">
    <location>
        <begin position="52"/>
        <end position="119"/>
    </location>
</feature>
<evidence type="ECO:0000256" key="3">
    <source>
        <dbReference type="ARBA" id="ARBA00022475"/>
    </source>
</evidence>